<dbReference type="GO" id="GO:0003677">
    <property type="term" value="F:DNA binding"/>
    <property type="evidence" value="ECO:0007669"/>
    <property type="project" value="InterPro"/>
</dbReference>
<sequence>MSAVFLNKCINMDFKENDARAMNSQDNTLDTTTESSFKEYAATIKSKFLAGELKPTDSRGRSKVWDTFSRLATANGIVTTDAVVCNICKNIYKFERSTSNLVKHKCYIMANSRKRSLPVVDVPSETKKNAPIWQRSGR</sequence>
<dbReference type="AlphaFoldDB" id="A0A6P4EIC0"/>
<evidence type="ECO:0000256" key="1">
    <source>
        <dbReference type="ARBA" id="ARBA00022723"/>
    </source>
</evidence>
<dbReference type="GO" id="GO:0008270">
    <property type="term" value="F:zinc ion binding"/>
    <property type="evidence" value="ECO:0007669"/>
    <property type="project" value="UniProtKB-KW"/>
</dbReference>
<evidence type="ECO:0000313" key="5">
    <source>
        <dbReference type="RefSeq" id="XP_016976304.1"/>
    </source>
</evidence>
<keyword evidence="1" id="KW-0479">Metal-binding</keyword>
<accession>A0A6P4EIC0</accession>
<dbReference type="InterPro" id="IPR036236">
    <property type="entry name" value="Znf_C2H2_sf"/>
</dbReference>
<name>A0A6P4EIC0_DRORH</name>
<dbReference type="RefSeq" id="XP_016976304.1">
    <property type="nucleotide sequence ID" value="XM_017120815.1"/>
</dbReference>
<protein>
    <submittedName>
        <fullName evidence="5">Uncharacterized protein LOC108042491</fullName>
    </submittedName>
</protein>
<dbReference type="InterPro" id="IPR003656">
    <property type="entry name" value="Znf_BED"/>
</dbReference>
<reference evidence="5" key="1">
    <citation type="submission" date="2025-08" db="UniProtKB">
        <authorList>
            <consortium name="RefSeq"/>
        </authorList>
    </citation>
    <scope>IDENTIFICATION</scope>
</reference>
<keyword evidence="3" id="KW-0862">Zinc</keyword>
<dbReference type="SUPFAM" id="SSF57667">
    <property type="entry name" value="beta-beta-alpha zinc fingers"/>
    <property type="match status" value="1"/>
</dbReference>
<dbReference type="Pfam" id="PF02892">
    <property type="entry name" value="zf-BED"/>
    <property type="match status" value="1"/>
</dbReference>
<keyword evidence="2" id="KW-0863">Zinc-finger</keyword>
<evidence type="ECO:0000256" key="3">
    <source>
        <dbReference type="ARBA" id="ARBA00022833"/>
    </source>
</evidence>
<evidence type="ECO:0000256" key="2">
    <source>
        <dbReference type="ARBA" id="ARBA00022771"/>
    </source>
</evidence>
<organism evidence="5">
    <name type="scientific">Drosophila rhopaloa</name>
    <name type="common">Fruit fly</name>
    <dbReference type="NCBI Taxonomy" id="1041015"/>
    <lineage>
        <taxon>Eukaryota</taxon>
        <taxon>Metazoa</taxon>
        <taxon>Ecdysozoa</taxon>
        <taxon>Arthropoda</taxon>
        <taxon>Hexapoda</taxon>
        <taxon>Insecta</taxon>
        <taxon>Pterygota</taxon>
        <taxon>Neoptera</taxon>
        <taxon>Endopterygota</taxon>
        <taxon>Diptera</taxon>
        <taxon>Brachycera</taxon>
        <taxon>Muscomorpha</taxon>
        <taxon>Ephydroidea</taxon>
        <taxon>Drosophilidae</taxon>
        <taxon>Drosophila</taxon>
        <taxon>Sophophora</taxon>
    </lineage>
</organism>
<proteinExistence type="predicted"/>
<evidence type="ECO:0000259" key="4">
    <source>
        <dbReference type="Pfam" id="PF02892"/>
    </source>
</evidence>
<gene>
    <name evidence="5" type="primary">LOC108042491</name>
</gene>
<feature type="domain" description="BED-type" evidence="4">
    <location>
        <begin position="62"/>
        <end position="104"/>
    </location>
</feature>
<dbReference type="SMART" id="SM00614">
    <property type="entry name" value="ZnF_BED"/>
    <property type="match status" value="1"/>
</dbReference>